<organism evidence="3 4">
    <name type="scientific">Phyllobacterium salinisoli</name>
    <dbReference type="NCBI Taxonomy" id="1899321"/>
    <lineage>
        <taxon>Bacteria</taxon>
        <taxon>Pseudomonadati</taxon>
        <taxon>Pseudomonadota</taxon>
        <taxon>Alphaproteobacteria</taxon>
        <taxon>Hyphomicrobiales</taxon>
        <taxon>Phyllobacteriaceae</taxon>
        <taxon>Phyllobacterium</taxon>
    </lineage>
</organism>
<dbReference type="Gene3D" id="1.10.3290.10">
    <property type="entry name" value="Fido-like domain"/>
    <property type="match status" value="1"/>
</dbReference>
<dbReference type="SUPFAM" id="SSF140931">
    <property type="entry name" value="Fic-like"/>
    <property type="match status" value="1"/>
</dbReference>
<dbReference type="InterPro" id="IPR036597">
    <property type="entry name" value="Fido-like_dom_sf"/>
</dbReference>
<dbReference type="Proteomes" id="UP000253420">
    <property type="component" value="Unassembled WGS sequence"/>
</dbReference>
<dbReference type="Pfam" id="PF02661">
    <property type="entry name" value="Fic"/>
    <property type="match status" value="1"/>
</dbReference>
<dbReference type="NCBIfam" id="TIGR02613">
    <property type="entry name" value="mob_myst_B"/>
    <property type="match status" value="1"/>
</dbReference>
<sequence length="197" mass="22801">MEDDPLFLDDDEANTPLTAEEREQLIPSYITLRHELNEAEQVNIGEGLRWAMSRKRDVLDQEFLNELHRRMFGKVWRWAGQYRMTARNIGVDAYRIAMDVRQTIDDARYWVAHGTYPPDEIAVRFSHRLVAIHPFPNGNGRFSRLVGDLLARQLGRPPFSWGRTNLIDAGETRVRYVAALQAADNHEIEPLLAFARS</sequence>
<protein>
    <submittedName>
        <fullName evidence="3">Mobile mystery protein B</fullName>
    </submittedName>
</protein>
<dbReference type="InterPro" id="IPR013436">
    <property type="entry name" value="Mobile_mystery_prot_B"/>
</dbReference>
<accession>A0A368JWZ1</accession>
<gene>
    <name evidence="3" type="ORF">DUT91_22405</name>
</gene>
<evidence type="ECO:0000313" key="4">
    <source>
        <dbReference type="Proteomes" id="UP000253420"/>
    </source>
</evidence>
<dbReference type="PANTHER" id="PTHR13504">
    <property type="entry name" value="FIDO DOMAIN-CONTAINING PROTEIN DDB_G0283145"/>
    <property type="match status" value="1"/>
</dbReference>
<dbReference type="InterPro" id="IPR003812">
    <property type="entry name" value="Fido"/>
</dbReference>
<dbReference type="RefSeq" id="WP_114442690.1">
    <property type="nucleotide sequence ID" value="NZ_QOZG01000017.1"/>
</dbReference>
<reference evidence="3 4" key="1">
    <citation type="submission" date="2018-07" db="EMBL/GenBank/DDBJ databases">
        <title>The draft genome of Phyllobacterium salinisoli.</title>
        <authorList>
            <person name="Liu L."/>
            <person name="Li L."/>
            <person name="Zhang X."/>
            <person name="Liang L."/>
        </authorList>
    </citation>
    <scope>NUCLEOTIDE SEQUENCE [LARGE SCALE GENOMIC DNA]</scope>
    <source>
        <strain evidence="3 4">LLAN61</strain>
    </source>
</reference>
<dbReference type="PROSITE" id="PS51459">
    <property type="entry name" value="FIDO"/>
    <property type="match status" value="1"/>
</dbReference>
<comment type="caution">
    <text evidence="3">The sequence shown here is derived from an EMBL/GenBank/DDBJ whole genome shotgun (WGS) entry which is preliminary data.</text>
</comment>
<dbReference type="OrthoDB" id="9813719at2"/>
<dbReference type="EMBL" id="QOZG01000017">
    <property type="protein sequence ID" value="RCS21669.1"/>
    <property type="molecule type" value="Genomic_DNA"/>
</dbReference>
<evidence type="ECO:0000256" key="1">
    <source>
        <dbReference type="PIRSR" id="PIRSR640198-1"/>
    </source>
</evidence>
<feature type="domain" description="Fido" evidence="2">
    <location>
        <begin position="59"/>
        <end position="197"/>
    </location>
</feature>
<dbReference type="AlphaFoldDB" id="A0A368JWZ1"/>
<keyword evidence="4" id="KW-1185">Reference proteome</keyword>
<dbReference type="PANTHER" id="PTHR13504:SF39">
    <property type="entry name" value="CELL FILAMENTATION PROTEIN"/>
    <property type="match status" value="1"/>
</dbReference>
<feature type="active site" evidence="1">
    <location>
        <position position="133"/>
    </location>
</feature>
<evidence type="ECO:0000313" key="3">
    <source>
        <dbReference type="EMBL" id="RCS21669.1"/>
    </source>
</evidence>
<proteinExistence type="predicted"/>
<dbReference type="InterPro" id="IPR040198">
    <property type="entry name" value="Fido_containing"/>
</dbReference>
<evidence type="ECO:0000259" key="2">
    <source>
        <dbReference type="PROSITE" id="PS51459"/>
    </source>
</evidence>
<name>A0A368JWZ1_9HYPH</name>